<keyword evidence="5" id="KW-1003">Cell membrane</keyword>
<evidence type="ECO:0000256" key="11">
    <source>
        <dbReference type="ARBA" id="ARBA00023326"/>
    </source>
</evidence>
<evidence type="ECO:0000313" key="17">
    <source>
        <dbReference type="Proteomes" id="UP000009131"/>
    </source>
</evidence>
<comment type="caution">
    <text evidence="16">The sequence shown here is derived from an EMBL/GenBank/DDBJ whole genome shotgun (WGS) entry which is preliminary data.</text>
</comment>
<dbReference type="OrthoDB" id="77201at2759"/>
<dbReference type="HOGENOM" id="CLU_052206_0_0_1"/>
<dbReference type="GO" id="GO:0009986">
    <property type="term" value="C:cell surface"/>
    <property type="evidence" value="ECO:0007669"/>
    <property type="project" value="TreeGrafter"/>
</dbReference>
<comment type="subcellular location">
    <subcellularLocation>
        <location evidence="2">Cell membrane</location>
        <topology evidence="2">Single-pass type II membrane protein</topology>
    </subcellularLocation>
</comment>
<dbReference type="eggNOG" id="ENOG502RF47">
    <property type="taxonomic scope" value="Eukaryota"/>
</dbReference>
<sequence length="431" mass="47057">MKIFTLLAFSTCVARSHAGRLQAVFAVTGNASASAPEVHAVTSTASTDVISNVTRTVTDVQNGVNTTSVITSTTSSNNITTVHNVTTITPETGSTVSNATSPGVFNNSTGSGGKWIGHKCFPHRLQSHTLPVPKNATATASYLSAWWCPQVSEHAFMGFSYDITACPSQSQLLADFTRMRNSFGSRYVRIYSTCDTTRYYDKIVDAAATAGIGVYALVWFGFDGGDQWKARMAELIDVVKTNPRAPFVIRSIAVGSEPLFDWVLTPDQLAAQIVHVRNSLKRYKMQVTLSDMAYGYQIHDNAPQVFAAMDTISVNALPFFDATATTGGQAWPSLSWTISYFQQRGLGKIIRLTQTGWPSDTSIWKANNDYAEASVSSEAAYAALLDSKCAFFRANSIGYFWQIWSDADLSGWGFIGYDNEPKWTWKPVTAC</sequence>
<evidence type="ECO:0000313" key="16">
    <source>
        <dbReference type="EMBL" id="GAA99989.1"/>
    </source>
</evidence>
<proteinExistence type="inferred from homology"/>
<evidence type="ECO:0000256" key="13">
    <source>
        <dbReference type="ARBA" id="ARBA00042373"/>
    </source>
</evidence>
<dbReference type="GO" id="GO:0009277">
    <property type="term" value="C:fungal-type cell wall"/>
    <property type="evidence" value="ECO:0007669"/>
    <property type="project" value="TreeGrafter"/>
</dbReference>
<comment type="catalytic activity">
    <reaction evidence="1">
        <text>Hydrolysis of (1-&gt;3)-beta-D-glucosidic linkages in (1-&gt;3)-beta-D-glucans.</text>
        <dbReference type="EC" id="3.2.1.39"/>
    </reaction>
</comment>
<comment type="function">
    <text evidence="12">Glucanases play a role in cell expansion during growth, in cell-cell fusion during mating, and in spore release during sporulation. This enzyme may be involved in beta-glucan degradation. Active on laminarin and lichenan.</text>
</comment>
<evidence type="ECO:0000256" key="8">
    <source>
        <dbReference type="ARBA" id="ARBA00023180"/>
    </source>
</evidence>
<protein>
    <recommendedName>
        <fullName evidence="4">glucan endo-1,3-beta-D-glucosidase</fullName>
        <ecNumber evidence="4">3.2.1.39</ecNumber>
    </recommendedName>
    <alternativeName>
        <fullName evidence="14">Endo-1,3-beta-glucanase btgC</fullName>
    </alternativeName>
    <alternativeName>
        <fullName evidence="13">Laminarinase btgC</fullName>
    </alternativeName>
</protein>
<evidence type="ECO:0000256" key="9">
    <source>
        <dbReference type="ARBA" id="ARBA00023277"/>
    </source>
</evidence>
<feature type="signal peptide" evidence="15">
    <location>
        <begin position="1"/>
        <end position="18"/>
    </location>
</feature>
<evidence type="ECO:0000256" key="6">
    <source>
        <dbReference type="ARBA" id="ARBA00022801"/>
    </source>
</evidence>
<reference evidence="16 17" key="2">
    <citation type="journal article" date="2012" name="Open Biol.">
        <title>Characteristics of nucleosomes and linker DNA regions on the genome of the basidiomycete Mixia osmundae revealed by mono- and dinucleosome mapping.</title>
        <authorList>
            <person name="Nishida H."/>
            <person name="Kondo S."/>
            <person name="Matsumoto T."/>
            <person name="Suzuki Y."/>
            <person name="Yoshikawa H."/>
            <person name="Taylor T.D."/>
            <person name="Sugiyama J."/>
        </authorList>
    </citation>
    <scope>NUCLEOTIDE SEQUENCE [LARGE SCALE GENOMIC DNA]</scope>
    <source>
        <strain evidence="17">CBS 9802 / IAM 14324 / JCM 22182 / KY 12970</strain>
    </source>
</reference>
<feature type="chain" id="PRO_5009955912" description="glucan endo-1,3-beta-D-glucosidase" evidence="15">
    <location>
        <begin position="19"/>
        <end position="431"/>
    </location>
</feature>
<evidence type="ECO:0000256" key="5">
    <source>
        <dbReference type="ARBA" id="ARBA00022475"/>
    </source>
</evidence>
<keyword evidence="10" id="KW-0961">Cell wall biogenesis/degradation</keyword>
<dbReference type="GO" id="GO:0005886">
    <property type="term" value="C:plasma membrane"/>
    <property type="evidence" value="ECO:0007669"/>
    <property type="project" value="UniProtKB-SubCell"/>
</dbReference>
<keyword evidence="6" id="KW-0378">Hydrolase</keyword>
<dbReference type="OMA" id="TANNSWP"/>
<dbReference type="InterPro" id="IPR017853">
    <property type="entry name" value="GH"/>
</dbReference>
<name>G7EAX9_MIXOS</name>
<dbReference type="SUPFAM" id="SSF51445">
    <property type="entry name" value="(Trans)glycosidases"/>
    <property type="match status" value="1"/>
</dbReference>
<evidence type="ECO:0000256" key="12">
    <source>
        <dbReference type="ARBA" id="ARBA00037649"/>
    </source>
</evidence>
<dbReference type="EC" id="3.2.1.39" evidence="4"/>
<reference evidence="16 17" key="1">
    <citation type="journal article" date="2011" name="J. Gen. Appl. Microbiol.">
        <title>Draft genome sequencing of the enigmatic basidiomycete Mixia osmundae.</title>
        <authorList>
            <person name="Nishida H."/>
            <person name="Nagatsuka Y."/>
            <person name="Sugiyama J."/>
        </authorList>
    </citation>
    <scope>NUCLEOTIDE SEQUENCE [LARGE SCALE GENOMIC DNA]</scope>
    <source>
        <strain evidence="17">CBS 9802 / IAM 14324 / JCM 22182 / KY 12970</strain>
    </source>
</reference>
<dbReference type="AlphaFoldDB" id="G7EAX9"/>
<evidence type="ECO:0000256" key="1">
    <source>
        <dbReference type="ARBA" id="ARBA00000382"/>
    </source>
</evidence>
<comment type="similarity">
    <text evidence="3">Belongs to the glycosyl hydrolase 17 family.</text>
</comment>
<organism evidence="16 17">
    <name type="scientific">Mixia osmundae (strain CBS 9802 / IAM 14324 / JCM 22182 / KY 12970)</name>
    <dbReference type="NCBI Taxonomy" id="764103"/>
    <lineage>
        <taxon>Eukaryota</taxon>
        <taxon>Fungi</taxon>
        <taxon>Dikarya</taxon>
        <taxon>Basidiomycota</taxon>
        <taxon>Pucciniomycotina</taxon>
        <taxon>Mixiomycetes</taxon>
        <taxon>Mixiales</taxon>
        <taxon>Mixiaceae</taxon>
        <taxon>Mixia</taxon>
    </lineage>
</organism>
<evidence type="ECO:0000256" key="15">
    <source>
        <dbReference type="SAM" id="SignalP"/>
    </source>
</evidence>
<evidence type="ECO:0000256" key="10">
    <source>
        <dbReference type="ARBA" id="ARBA00023316"/>
    </source>
</evidence>
<dbReference type="InParanoid" id="G7EAX9"/>
<dbReference type="RefSeq" id="XP_014565604.1">
    <property type="nucleotide sequence ID" value="XM_014710118.1"/>
</dbReference>
<keyword evidence="9" id="KW-0119">Carbohydrate metabolism</keyword>
<evidence type="ECO:0000256" key="2">
    <source>
        <dbReference type="ARBA" id="ARBA00004401"/>
    </source>
</evidence>
<keyword evidence="8" id="KW-0325">Glycoprotein</keyword>
<accession>G7EAX9</accession>
<dbReference type="GO" id="GO:0005576">
    <property type="term" value="C:extracellular region"/>
    <property type="evidence" value="ECO:0007669"/>
    <property type="project" value="TreeGrafter"/>
</dbReference>
<dbReference type="Proteomes" id="UP000009131">
    <property type="component" value="Unassembled WGS sequence"/>
</dbReference>
<dbReference type="GO" id="GO:0042973">
    <property type="term" value="F:glucan endo-1,3-beta-D-glucosidase activity"/>
    <property type="evidence" value="ECO:0007669"/>
    <property type="project" value="UniProtKB-EC"/>
</dbReference>
<dbReference type="PANTHER" id="PTHR16631">
    <property type="entry name" value="GLUCAN 1,3-BETA-GLUCOSIDASE"/>
    <property type="match status" value="1"/>
</dbReference>
<keyword evidence="7" id="KW-0472">Membrane</keyword>
<keyword evidence="11" id="KW-0624">Polysaccharide degradation</keyword>
<dbReference type="GO" id="GO:0000272">
    <property type="term" value="P:polysaccharide catabolic process"/>
    <property type="evidence" value="ECO:0007669"/>
    <property type="project" value="UniProtKB-KW"/>
</dbReference>
<keyword evidence="17" id="KW-1185">Reference proteome</keyword>
<dbReference type="InterPro" id="IPR050732">
    <property type="entry name" value="Beta-glucan_modifiers"/>
</dbReference>
<evidence type="ECO:0000256" key="4">
    <source>
        <dbReference type="ARBA" id="ARBA00012780"/>
    </source>
</evidence>
<keyword evidence="15" id="KW-0732">Signal</keyword>
<dbReference type="EMBL" id="BABT02000252">
    <property type="protein sequence ID" value="GAA99989.1"/>
    <property type="molecule type" value="Genomic_DNA"/>
</dbReference>
<gene>
    <name evidence="16" type="primary">Mo06692</name>
    <name evidence="16" type="ORF">E5Q_06692</name>
</gene>
<evidence type="ECO:0000256" key="7">
    <source>
        <dbReference type="ARBA" id="ARBA00023136"/>
    </source>
</evidence>
<dbReference type="GO" id="GO:0071555">
    <property type="term" value="P:cell wall organization"/>
    <property type="evidence" value="ECO:0007669"/>
    <property type="project" value="UniProtKB-KW"/>
</dbReference>
<evidence type="ECO:0000256" key="14">
    <source>
        <dbReference type="ARBA" id="ARBA00043078"/>
    </source>
</evidence>
<dbReference type="PANTHER" id="PTHR16631:SF17">
    <property type="entry name" value="GLUCAN ENDO-1,3-BETA-GLUCOSIDASE BTGC"/>
    <property type="match status" value="1"/>
</dbReference>
<evidence type="ECO:0000256" key="3">
    <source>
        <dbReference type="ARBA" id="ARBA00008773"/>
    </source>
</evidence>